<name>A0A0A9GHZ3_ARUDO</name>
<organism evidence="1">
    <name type="scientific">Arundo donax</name>
    <name type="common">Giant reed</name>
    <name type="synonym">Donax arundinaceus</name>
    <dbReference type="NCBI Taxonomy" id="35708"/>
    <lineage>
        <taxon>Eukaryota</taxon>
        <taxon>Viridiplantae</taxon>
        <taxon>Streptophyta</taxon>
        <taxon>Embryophyta</taxon>
        <taxon>Tracheophyta</taxon>
        <taxon>Spermatophyta</taxon>
        <taxon>Magnoliopsida</taxon>
        <taxon>Liliopsida</taxon>
        <taxon>Poales</taxon>
        <taxon>Poaceae</taxon>
        <taxon>PACMAD clade</taxon>
        <taxon>Arundinoideae</taxon>
        <taxon>Arundineae</taxon>
        <taxon>Arundo</taxon>
    </lineage>
</organism>
<protein>
    <submittedName>
        <fullName evidence="1">Uncharacterized protein</fullName>
    </submittedName>
</protein>
<dbReference type="AlphaFoldDB" id="A0A0A9GHZ3"/>
<evidence type="ECO:0000313" key="1">
    <source>
        <dbReference type="EMBL" id="JAE23059.1"/>
    </source>
</evidence>
<sequence>MLYILYYCEVSIFFSPKYSIQSVPREQLKTVFRYLTPFFPSFFNYRIEGFTPEDVVNATTIKCSNSHYHNNSII</sequence>
<reference evidence="1" key="1">
    <citation type="submission" date="2014-09" db="EMBL/GenBank/DDBJ databases">
        <authorList>
            <person name="Magalhaes I.L.F."/>
            <person name="Oliveira U."/>
            <person name="Santos F.R."/>
            <person name="Vidigal T.H.D.A."/>
            <person name="Brescovit A.D."/>
            <person name="Santos A.J."/>
        </authorList>
    </citation>
    <scope>NUCLEOTIDE SEQUENCE</scope>
    <source>
        <tissue evidence="1">Shoot tissue taken approximately 20 cm above the soil surface</tissue>
    </source>
</reference>
<reference evidence="1" key="2">
    <citation type="journal article" date="2015" name="Data Brief">
        <title>Shoot transcriptome of the giant reed, Arundo donax.</title>
        <authorList>
            <person name="Barrero R.A."/>
            <person name="Guerrero F.D."/>
            <person name="Moolhuijzen P."/>
            <person name="Goolsby J.A."/>
            <person name="Tidwell J."/>
            <person name="Bellgard S.E."/>
            <person name="Bellgard M.I."/>
        </authorList>
    </citation>
    <scope>NUCLEOTIDE SEQUENCE</scope>
    <source>
        <tissue evidence="1">Shoot tissue taken approximately 20 cm above the soil surface</tissue>
    </source>
</reference>
<dbReference type="EMBL" id="GBRH01174837">
    <property type="protein sequence ID" value="JAE23059.1"/>
    <property type="molecule type" value="Transcribed_RNA"/>
</dbReference>
<proteinExistence type="predicted"/>
<accession>A0A0A9GHZ3</accession>